<dbReference type="PIRSF" id="PIRSF000149">
    <property type="entry name" value="GAP_DH"/>
    <property type="match status" value="1"/>
</dbReference>
<dbReference type="FunFam" id="3.40.50.720:FF:000001">
    <property type="entry name" value="Glyceraldehyde-3-phosphate dehydrogenase"/>
    <property type="match status" value="1"/>
</dbReference>
<dbReference type="NCBIfam" id="TIGR01534">
    <property type="entry name" value="GAPDH-I"/>
    <property type="match status" value="1"/>
</dbReference>
<dbReference type="GO" id="GO:0051287">
    <property type="term" value="F:NAD binding"/>
    <property type="evidence" value="ECO:0007669"/>
    <property type="project" value="InterPro"/>
</dbReference>
<dbReference type="InterPro" id="IPR020831">
    <property type="entry name" value="GlycerAld/Erythrose_P_DH"/>
</dbReference>
<dbReference type="InterPro" id="IPR020829">
    <property type="entry name" value="GlycerAld_3-P_DH_cat"/>
</dbReference>
<feature type="binding site" evidence="5">
    <location>
        <position position="233"/>
    </location>
    <ligand>
        <name>D-glyceraldehyde 3-phosphate</name>
        <dbReference type="ChEBI" id="CHEBI:59776"/>
    </ligand>
</feature>
<dbReference type="STRING" id="338963.Pcar_1331"/>
<keyword evidence="6" id="KW-0520">NAD</keyword>
<reference evidence="11 12" key="2">
    <citation type="journal article" date="2012" name="BMC Genomics">
        <title>The genome of Pelobacter carbinolicus reveals surprising metabolic capabilities and physiological features.</title>
        <authorList>
            <person name="Aklujkar M."/>
            <person name="Haveman S.A."/>
            <person name="Didonato R.Jr."/>
            <person name="Chertkov O."/>
            <person name="Han C.S."/>
            <person name="Land M.L."/>
            <person name="Brown P."/>
            <person name="Lovley D.R."/>
        </authorList>
    </citation>
    <scope>NUCLEOTIDE SEQUENCE [LARGE SCALE GENOMIC DNA]</scope>
    <source>
        <strain evidence="12">DSM 2380 / NBRC 103641 / GraBd1</strain>
    </source>
</reference>
<dbReference type="CDD" id="cd05214">
    <property type="entry name" value="GAPDH_I_N"/>
    <property type="match status" value="1"/>
</dbReference>
<keyword evidence="6" id="KW-0547">Nucleotide-binding</keyword>
<feature type="domain" description="Glyceraldehyde 3-phosphate dehydrogenase NAD(P) binding" evidence="10">
    <location>
        <begin position="3"/>
        <end position="152"/>
    </location>
</feature>
<evidence type="ECO:0000259" key="10">
    <source>
        <dbReference type="SMART" id="SM00846"/>
    </source>
</evidence>
<feature type="binding site" evidence="5">
    <location>
        <position position="182"/>
    </location>
    <ligand>
        <name>D-glyceraldehyde 3-phosphate</name>
        <dbReference type="ChEBI" id="CHEBI:59776"/>
    </ligand>
</feature>
<dbReference type="Gene3D" id="3.40.50.720">
    <property type="entry name" value="NAD(P)-binding Rossmann-like Domain"/>
    <property type="match status" value="1"/>
</dbReference>
<dbReference type="AlphaFoldDB" id="Q3A4X7"/>
<evidence type="ECO:0000256" key="6">
    <source>
        <dbReference type="PIRSR" id="PIRSR000149-3"/>
    </source>
</evidence>
<dbReference type="SUPFAM" id="SSF51735">
    <property type="entry name" value="NAD(P)-binding Rossmann-fold domains"/>
    <property type="match status" value="1"/>
</dbReference>
<dbReference type="PANTHER" id="PTHR43148">
    <property type="entry name" value="GLYCERALDEHYDE-3-PHOSPHATE DEHYDROGENASE 2"/>
    <property type="match status" value="1"/>
</dbReference>
<evidence type="ECO:0000256" key="9">
    <source>
        <dbReference type="RuleBase" id="RU361160"/>
    </source>
</evidence>
<dbReference type="SUPFAM" id="SSF55347">
    <property type="entry name" value="Glyceraldehyde-3-phosphate dehydrogenase-like, C-terminal domain"/>
    <property type="match status" value="1"/>
</dbReference>
<feature type="binding site" evidence="6">
    <location>
        <position position="315"/>
    </location>
    <ligand>
        <name>NAD(+)</name>
        <dbReference type="ChEBI" id="CHEBI:57540"/>
    </ligand>
</feature>
<dbReference type="PROSITE" id="PS00071">
    <property type="entry name" value="GAPDH"/>
    <property type="match status" value="1"/>
</dbReference>
<evidence type="ECO:0000256" key="4">
    <source>
        <dbReference type="PIRSR" id="PIRSR000149-1"/>
    </source>
</evidence>
<evidence type="ECO:0000313" key="12">
    <source>
        <dbReference type="Proteomes" id="UP000002534"/>
    </source>
</evidence>
<accession>Q3A4X7</accession>
<organism evidence="11 12">
    <name type="scientific">Syntrophotalea carbinolica (strain DSM 2380 / NBRC 103641 / GraBd1)</name>
    <name type="common">Pelobacter carbinolicus</name>
    <dbReference type="NCBI Taxonomy" id="338963"/>
    <lineage>
        <taxon>Bacteria</taxon>
        <taxon>Pseudomonadati</taxon>
        <taxon>Thermodesulfobacteriota</taxon>
        <taxon>Desulfuromonadia</taxon>
        <taxon>Desulfuromonadales</taxon>
        <taxon>Syntrophotaleaceae</taxon>
        <taxon>Syntrophotalea</taxon>
    </lineage>
</organism>
<dbReference type="Pfam" id="PF02800">
    <property type="entry name" value="Gp_dh_C"/>
    <property type="match status" value="1"/>
</dbReference>
<gene>
    <name evidence="11" type="primary">gapA</name>
    <name evidence="11" type="ordered locus">Pcar_1331</name>
</gene>
<sequence length="333" mass="35800">MAVKVAINGFGRIGRSIFRAAWADKDVEIVAINDLNPAEVLAHLLKYDSVRGTFAPPVQVTASGLMVAERLIRVSEKQDPADLPWRELGVDIVLEATGQFTERAQAARHLEAGAGRVIITAPGCGEDITLCMGINHRQFDPETHFVISNASCTTNCLAPVAKVLMDNFGVVKGMMTTVHSYTNGQQILDYPAKDLRRARAAALSMIPTTTGAARAVAKVLPELAGRLDGIAVRVPTPNVSLISLVTETRKNTTIESVNHALHMAAEGPLKGVLAYSEEPLVSVDFNGHPASSVVDALSTNVLGGNMVKVLSWYDNEWGYSNRVVDLVRYVASC</sequence>
<name>Q3A4X7_SYNC1</name>
<dbReference type="InterPro" id="IPR036291">
    <property type="entry name" value="NAD(P)-bd_dom_sf"/>
</dbReference>
<comment type="similarity">
    <text evidence="1 8">Belongs to the glyceraldehyde-3-phosphate dehydrogenase family.</text>
</comment>
<dbReference type="RefSeq" id="WP_011341055.1">
    <property type="nucleotide sequence ID" value="NC_007498.2"/>
</dbReference>
<dbReference type="KEGG" id="pca:Pcar_1331"/>
<dbReference type="GO" id="GO:0050661">
    <property type="term" value="F:NADP binding"/>
    <property type="evidence" value="ECO:0007669"/>
    <property type="project" value="InterPro"/>
</dbReference>
<dbReference type="Proteomes" id="UP000002534">
    <property type="component" value="Chromosome"/>
</dbReference>
<proteinExistence type="inferred from homology"/>
<dbReference type="InterPro" id="IPR020828">
    <property type="entry name" value="GlycerAld_3-P_DH_NAD(P)-bd"/>
</dbReference>
<evidence type="ECO:0000313" key="11">
    <source>
        <dbReference type="EMBL" id="ABA88580.1"/>
    </source>
</evidence>
<feature type="active site" description="Nucleophile" evidence="4">
    <location>
        <position position="152"/>
    </location>
</feature>
<feature type="binding site" evidence="5">
    <location>
        <begin position="210"/>
        <end position="211"/>
    </location>
    <ligand>
        <name>D-glyceraldehyde 3-phosphate</name>
        <dbReference type="ChEBI" id="CHEBI:59776"/>
    </ligand>
</feature>
<dbReference type="EC" id="1.2.1.-" evidence="9"/>
<dbReference type="Pfam" id="PF00044">
    <property type="entry name" value="Gp_dh_N"/>
    <property type="match status" value="1"/>
</dbReference>
<dbReference type="SMART" id="SM00846">
    <property type="entry name" value="Gp_dh_N"/>
    <property type="match status" value="1"/>
</dbReference>
<evidence type="ECO:0000256" key="1">
    <source>
        <dbReference type="ARBA" id="ARBA00007406"/>
    </source>
</evidence>
<reference evidence="12" key="1">
    <citation type="submission" date="2005-10" db="EMBL/GenBank/DDBJ databases">
        <title>Complete sequence of Pelobacter carbinolicus DSM 2380.</title>
        <authorList>
            <person name="Copeland A."/>
            <person name="Lucas S."/>
            <person name="Lapidus A."/>
            <person name="Barry K."/>
            <person name="Detter J.C."/>
            <person name="Glavina T."/>
            <person name="Hammon N."/>
            <person name="Israni S."/>
            <person name="Pitluck S."/>
            <person name="Chertkov O."/>
            <person name="Schmutz J."/>
            <person name="Larimer F."/>
            <person name="Land M."/>
            <person name="Kyrpides N."/>
            <person name="Ivanova N."/>
            <person name="Richardson P."/>
        </authorList>
    </citation>
    <scope>NUCLEOTIDE SEQUENCE [LARGE SCALE GENOMIC DNA]</scope>
    <source>
        <strain evidence="12">DSM 2380 / NBRC 103641 / GraBd1</strain>
    </source>
</reference>
<dbReference type="eggNOG" id="COG0057">
    <property type="taxonomic scope" value="Bacteria"/>
</dbReference>
<evidence type="ECO:0000256" key="5">
    <source>
        <dbReference type="PIRSR" id="PIRSR000149-2"/>
    </source>
</evidence>
<feature type="binding site" evidence="6">
    <location>
        <position position="34"/>
    </location>
    <ligand>
        <name>NAD(+)</name>
        <dbReference type="ChEBI" id="CHEBI:57540"/>
    </ligand>
</feature>
<evidence type="ECO:0000256" key="2">
    <source>
        <dbReference type="ARBA" id="ARBA00011881"/>
    </source>
</evidence>
<feature type="binding site" evidence="6">
    <location>
        <begin position="12"/>
        <end position="13"/>
    </location>
    <ligand>
        <name>NAD(+)</name>
        <dbReference type="ChEBI" id="CHEBI:57540"/>
    </ligand>
</feature>
<feature type="binding site" evidence="6">
    <location>
        <position position="120"/>
    </location>
    <ligand>
        <name>NAD(+)</name>
        <dbReference type="ChEBI" id="CHEBI:57540"/>
    </ligand>
</feature>
<dbReference type="GO" id="GO:0016620">
    <property type="term" value="F:oxidoreductase activity, acting on the aldehyde or oxo group of donors, NAD or NADP as acceptor"/>
    <property type="evidence" value="ECO:0007669"/>
    <property type="project" value="InterPro"/>
</dbReference>
<evidence type="ECO:0000256" key="8">
    <source>
        <dbReference type="RuleBase" id="RU000397"/>
    </source>
</evidence>
<evidence type="ECO:0000256" key="3">
    <source>
        <dbReference type="ARBA" id="ARBA00023002"/>
    </source>
</evidence>
<dbReference type="EMBL" id="CP000142">
    <property type="protein sequence ID" value="ABA88580.1"/>
    <property type="molecule type" value="Genomic_DNA"/>
</dbReference>
<dbReference type="SMR" id="Q3A4X7"/>
<keyword evidence="12" id="KW-1185">Reference proteome</keyword>
<dbReference type="CDD" id="cd18126">
    <property type="entry name" value="GAPDH_I_C"/>
    <property type="match status" value="1"/>
</dbReference>
<dbReference type="OrthoDB" id="9803304at2"/>
<dbReference type="GO" id="GO:0006006">
    <property type="term" value="P:glucose metabolic process"/>
    <property type="evidence" value="ECO:0007669"/>
    <property type="project" value="InterPro"/>
</dbReference>
<dbReference type="Gene3D" id="3.30.360.10">
    <property type="entry name" value="Dihydrodipicolinate Reductase, domain 2"/>
    <property type="match status" value="1"/>
</dbReference>
<dbReference type="HOGENOM" id="CLU_030140_0_2_7"/>
<dbReference type="InterPro" id="IPR006424">
    <property type="entry name" value="Glyceraldehyde-3-P_DH_1"/>
</dbReference>
<feature type="site" description="Activates thiol group during catalysis" evidence="7">
    <location>
        <position position="179"/>
    </location>
</feature>
<evidence type="ECO:0000256" key="7">
    <source>
        <dbReference type="PIRSR" id="PIRSR000149-4"/>
    </source>
</evidence>
<dbReference type="InterPro" id="IPR020830">
    <property type="entry name" value="GlycerAld_3-P_DH_AS"/>
</dbReference>
<comment type="subunit">
    <text evidence="2">Homotetramer.</text>
</comment>
<dbReference type="FunFam" id="3.30.360.10:FF:000002">
    <property type="entry name" value="Glyceraldehyde-3-phosphate dehydrogenase"/>
    <property type="match status" value="1"/>
</dbReference>
<protein>
    <recommendedName>
        <fullName evidence="9">Glyceraldehyde-3-phosphate dehydrogenase</fullName>
        <ecNumber evidence="9">1.2.1.-</ecNumber>
    </recommendedName>
</protein>
<feature type="binding site" evidence="5">
    <location>
        <begin position="151"/>
        <end position="153"/>
    </location>
    <ligand>
        <name>D-glyceraldehyde 3-phosphate</name>
        <dbReference type="ChEBI" id="CHEBI:59776"/>
    </ligand>
</feature>
<keyword evidence="3 9" id="KW-0560">Oxidoreductase</keyword>
<dbReference type="PRINTS" id="PR00078">
    <property type="entry name" value="G3PDHDRGNASE"/>
</dbReference>